<name>A0A5B8URM6_9SPHI</name>
<evidence type="ECO:0000256" key="8">
    <source>
        <dbReference type="ARBA" id="ARBA00023239"/>
    </source>
</evidence>
<evidence type="ECO:0000313" key="14">
    <source>
        <dbReference type="Proteomes" id="UP000321479"/>
    </source>
</evidence>
<evidence type="ECO:0000256" key="5">
    <source>
        <dbReference type="ARBA" id="ARBA00023136"/>
    </source>
</evidence>
<feature type="chain" id="PRO_5023269541" description="Phosphatidylserine decarboxylase beta chain" evidence="11">
    <location>
        <begin position="1"/>
        <end position="187"/>
    </location>
</feature>
<evidence type="ECO:0000256" key="3">
    <source>
        <dbReference type="ARBA" id="ARBA00022793"/>
    </source>
</evidence>
<evidence type="ECO:0000256" key="11">
    <source>
        <dbReference type="HAMAP-Rule" id="MF_00664"/>
    </source>
</evidence>
<evidence type="ECO:0000256" key="12">
    <source>
        <dbReference type="SAM" id="Phobius"/>
    </source>
</evidence>
<dbReference type="HAMAP" id="MF_00664">
    <property type="entry name" value="PS_decarb_PSD_A"/>
    <property type="match status" value="1"/>
</dbReference>
<dbReference type="Proteomes" id="UP000321479">
    <property type="component" value="Chromosome"/>
</dbReference>
<comment type="catalytic activity">
    <reaction evidence="11">
        <text>a 1,2-diacyl-sn-glycero-3-phospho-L-serine + H(+) = a 1,2-diacyl-sn-glycero-3-phosphoethanolamine + CO2</text>
        <dbReference type="Rhea" id="RHEA:20828"/>
        <dbReference type="ChEBI" id="CHEBI:15378"/>
        <dbReference type="ChEBI" id="CHEBI:16526"/>
        <dbReference type="ChEBI" id="CHEBI:57262"/>
        <dbReference type="ChEBI" id="CHEBI:64612"/>
        <dbReference type="EC" id="4.1.1.65"/>
    </reaction>
</comment>
<keyword evidence="12" id="KW-0812">Transmembrane</keyword>
<keyword evidence="5 11" id="KW-0472">Membrane</keyword>
<keyword evidence="3 11" id="KW-0210">Decarboxylase</keyword>
<dbReference type="PANTHER" id="PTHR35809:SF1">
    <property type="entry name" value="ARCHAETIDYLSERINE DECARBOXYLASE PROENZYME-RELATED"/>
    <property type="match status" value="1"/>
</dbReference>
<dbReference type="EC" id="4.1.1.65" evidence="11"/>
<evidence type="ECO:0000256" key="1">
    <source>
        <dbReference type="ARBA" id="ARBA00022475"/>
    </source>
</evidence>
<protein>
    <recommendedName>
        <fullName evidence="11">Phosphatidylserine decarboxylase proenzyme</fullName>
        <ecNumber evidence="11">4.1.1.65</ecNumber>
    </recommendedName>
    <component>
        <recommendedName>
            <fullName evidence="11">Phosphatidylserine decarboxylase alpha chain</fullName>
        </recommendedName>
    </component>
    <component>
        <recommendedName>
            <fullName evidence="11">Phosphatidylserine decarboxylase beta chain</fullName>
        </recommendedName>
    </component>
</protein>
<evidence type="ECO:0000313" key="13">
    <source>
        <dbReference type="EMBL" id="QEC61609.1"/>
    </source>
</evidence>
<dbReference type="InterPro" id="IPR003817">
    <property type="entry name" value="PS_Dcarbxylase"/>
</dbReference>
<feature type="active site" description="Schiff-base intermediate with substrate; via pyruvic acid" evidence="11">
    <location>
        <position position="188"/>
    </location>
</feature>
<dbReference type="RefSeq" id="WP_147030186.1">
    <property type="nucleotide sequence ID" value="NZ_CP042436.1"/>
</dbReference>
<keyword evidence="10 11" id="KW-0670">Pyruvate</keyword>
<dbReference type="Pfam" id="PF02666">
    <property type="entry name" value="PS_Dcarbxylase"/>
    <property type="match status" value="1"/>
</dbReference>
<proteinExistence type="inferred from homology"/>
<keyword evidence="4 11" id="KW-0443">Lipid metabolism</keyword>
<comment type="cofactor">
    <cofactor evidence="11">
        <name>pyruvate</name>
        <dbReference type="ChEBI" id="CHEBI:15361"/>
    </cofactor>
    <text evidence="11">Binds 1 pyruvoyl group covalently per subunit.</text>
</comment>
<dbReference type="AlphaFoldDB" id="A0A5B8URM6"/>
<dbReference type="NCBIfam" id="NF003685">
    <property type="entry name" value="PRK05305.2-5"/>
    <property type="match status" value="1"/>
</dbReference>
<comment type="similarity">
    <text evidence="11">Belongs to the phosphatidylserine decarboxylase family. PSD-A subfamily.</text>
</comment>
<dbReference type="InterPro" id="IPR033175">
    <property type="entry name" value="PSD-A"/>
</dbReference>
<keyword evidence="14" id="KW-1185">Reference proteome</keyword>
<keyword evidence="2 11" id="KW-0444">Lipid biosynthesis</keyword>
<dbReference type="GO" id="GO:0006646">
    <property type="term" value="P:phosphatidylethanolamine biosynthetic process"/>
    <property type="evidence" value="ECO:0007669"/>
    <property type="project" value="UniProtKB-UniRule"/>
</dbReference>
<evidence type="ECO:0000256" key="7">
    <source>
        <dbReference type="ARBA" id="ARBA00023209"/>
    </source>
</evidence>
<feature type="site" description="Cleavage (non-hydrolytic); by autocatalysis" evidence="11">
    <location>
        <begin position="187"/>
        <end position="188"/>
    </location>
</feature>
<evidence type="ECO:0000256" key="6">
    <source>
        <dbReference type="ARBA" id="ARBA00023145"/>
    </source>
</evidence>
<dbReference type="EMBL" id="CP042436">
    <property type="protein sequence ID" value="QEC61609.1"/>
    <property type="molecule type" value="Genomic_DNA"/>
</dbReference>
<comment type="function">
    <text evidence="11">Catalyzes the formation of phosphatidylethanolamine (PtdEtn) from phosphatidylserine (PtdSer).</text>
</comment>
<evidence type="ECO:0000256" key="10">
    <source>
        <dbReference type="ARBA" id="ARBA00023317"/>
    </source>
</evidence>
<evidence type="ECO:0000256" key="2">
    <source>
        <dbReference type="ARBA" id="ARBA00022516"/>
    </source>
</evidence>
<dbReference type="OrthoDB" id="9790893at2"/>
<comment type="subcellular location">
    <subcellularLocation>
        <location evidence="11">Cell membrane</location>
        <topology evidence="11">Peripheral membrane protein</topology>
    </subcellularLocation>
</comment>
<keyword evidence="1 11" id="KW-1003">Cell membrane</keyword>
<dbReference type="NCBIfam" id="NF003678">
    <property type="entry name" value="PRK05305.1-2"/>
    <property type="match status" value="1"/>
</dbReference>
<evidence type="ECO:0000256" key="4">
    <source>
        <dbReference type="ARBA" id="ARBA00023098"/>
    </source>
</evidence>
<keyword evidence="8 11" id="KW-0456">Lyase</keyword>
<keyword evidence="9 11" id="KW-1208">Phospholipid metabolism</keyword>
<comment type="PTM">
    <text evidence="11">Is synthesized initially as an inactive proenzyme. Formation of the active enzyme involves a self-maturation process in which the active site pyruvoyl group is generated from an internal serine residue via an autocatalytic post-translational modification. Two non-identical subunits are generated from the proenzyme in this reaction, and the pyruvate is formed at the N-terminus of the alpha chain, which is derived from the carboxyl end of the proenzyme. The post-translation cleavage follows an unusual pathway, termed non-hydrolytic serinolysis, in which the side chain hydroxyl group of the serine supplies its oxygen atom to form the C-terminus of the beta chain, while the remainder of the serine residue undergoes an oxidative deamination to produce ammonia and the pyruvoyl prosthetic group on the alpha chain.</text>
</comment>
<comment type="pathway">
    <text evidence="11">Phospholipid metabolism; phosphatidylethanolamine biosynthesis; phosphatidylethanolamine from CDP-diacylglycerol: step 2/2.</text>
</comment>
<dbReference type="UniPathway" id="UPA00558">
    <property type="reaction ID" value="UER00616"/>
</dbReference>
<keyword evidence="6 11" id="KW-0865">Zymogen</keyword>
<keyword evidence="7 11" id="KW-0594">Phospholipid biosynthesis</keyword>
<sequence length="235" mass="26452">MTIHKEGYTSIALCVLLIFVSNALIQFYYPSAHTLKWIVYILSGVLFLIILQFFRSPRIRITADEKHVLCPADGKVVVIEETDEPEYLQDRRIQISVFMSPVNVHVNRNPIAGVVKYFKYHPGKYLVAWHPKSSTENERTTIVIENSKGVPVLFRQIAGALARRIVWYVKEGDKVDQGQQFGFIKFGSRVDVFLPLGTKINVEIGEVVKGGRTVLAELMEAPLPPKGGAKAEKKA</sequence>
<dbReference type="PANTHER" id="PTHR35809">
    <property type="entry name" value="ARCHAETIDYLSERINE DECARBOXYLASE PROENZYME-RELATED"/>
    <property type="match status" value="1"/>
</dbReference>
<feature type="modified residue" description="Pyruvic acid (Ser); by autocatalysis" evidence="11">
    <location>
        <position position="188"/>
    </location>
</feature>
<feature type="transmembrane region" description="Helical" evidence="12">
    <location>
        <begin position="35"/>
        <end position="54"/>
    </location>
</feature>
<accession>A0A5B8URM6</accession>
<dbReference type="GO" id="GO:0005886">
    <property type="term" value="C:plasma membrane"/>
    <property type="evidence" value="ECO:0007669"/>
    <property type="project" value="UniProtKB-SubCell"/>
</dbReference>
<feature type="transmembrane region" description="Helical" evidence="12">
    <location>
        <begin position="7"/>
        <end position="29"/>
    </location>
</feature>
<dbReference type="KEGG" id="mgin:FRZ54_03085"/>
<evidence type="ECO:0000256" key="9">
    <source>
        <dbReference type="ARBA" id="ARBA00023264"/>
    </source>
</evidence>
<reference evidence="13 14" key="1">
    <citation type="journal article" date="2017" name="Curr. Microbiol.">
        <title>Mucilaginibacter ginsenosidivorans sp. nov., Isolated from Soil of Ginseng Field.</title>
        <authorList>
            <person name="Kim M.M."/>
            <person name="Siddiqi M.Z."/>
            <person name="Im W.T."/>
        </authorList>
    </citation>
    <scope>NUCLEOTIDE SEQUENCE [LARGE SCALE GENOMIC DNA]</scope>
    <source>
        <strain evidence="13 14">Gsoil 3017</strain>
    </source>
</reference>
<organism evidence="13 14">
    <name type="scientific">Mucilaginibacter ginsenosidivorans</name>
    <dbReference type="NCBI Taxonomy" id="398053"/>
    <lineage>
        <taxon>Bacteria</taxon>
        <taxon>Pseudomonadati</taxon>
        <taxon>Bacteroidota</taxon>
        <taxon>Sphingobacteriia</taxon>
        <taxon>Sphingobacteriales</taxon>
        <taxon>Sphingobacteriaceae</taxon>
        <taxon>Mucilaginibacter</taxon>
    </lineage>
</organism>
<feature type="chain" id="PRO_5023269540" description="Phosphatidylserine decarboxylase alpha chain" evidence="11">
    <location>
        <begin position="188"/>
        <end position="235"/>
    </location>
</feature>
<keyword evidence="12" id="KW-1133">Transmembrane helix</keyword>
<gene>
    <name evidence="11" type="primary">psd</name>
    <name evidence="13" type="ORF">FRZ54_03085</name>
</gene>
<dbReference type="GO" id="GO:0004609">
    <property type="term" value="F:phosphatidylserine decarboxylase activity"/>
    <property type="evidence" value="ECO:0007669"/>
    <property type="project" value="UniProtKB-UniRule"/>
</dbReference>
<comment type="subunit">
    <text evidence="11">Heterodimer of a large membrane-associated beta subunit and a small pyruvoyl-containing alpha subunit.</text>
</comment>